<evidence type="ECO:0000256" key="1">
    <source>
        <dbReference type="SAM" id="Coils"/>
    </source>
</evidence>
<evidence type="ECO:0000259" key="4">
    <source>
        <dbReference type="Pfam" id="PF26255"/>
    </source>
</evidence>
<organism evidence="5 6">
    <name type="scientific">Haloferax larsenii</name>
    <dbReference type="NCBI Taxonomy" id="302484"/>
    <lineage>
        <taxon>Archaea</taxon>
        <taxon>Methanobacteriati</taxon>
        <taxon>Methanobacteriota</taxon>
        <taxon>Stenosarchaea group</taxon>
        <taxon>Halobacteria</taxon>
        <taxon>Halobacteriales</taxon>
        <taxon>Haloferacaceae</taxon>
        <taxon>Haloferax</taxon>
    </lineage>
</organism>
<protein>
    <recommendedName>
        <fullName evidence="4">Envelope protein N-terminal domain-containing protein</fullName>
    </recommendedName>
</protein>
<evidence type="ECO:0000313" key="6">
    <source>
        <dbReference type="Proteomes" id="UP000183894"/>
    </source>
</evidence>
<dbReference type="AlphaFoldDB" id="A0A1H7KLI1"/>
<sequence length="559" mass="59845">MIQLATTYAAVGLSTAAAYLAGVHGEISAGLGVGMAAVLFILLRLAMVDGIELGQLLEDTPTGVKVMGRRVAAVALVGMLVTTSAASPVAATEAWGDDCSKLDAFIYDIFTFQNVAEDPEHPCSTGYQINQAVEEMQQLDGNQTKVDIYSAMASQAAAVEPHTATYDNYLNDSQSFAWMKAEAAIAQAYTEGETKATAKLRAKNAIEDYYTVKQVNLIEQWNVTLAATRASRERAAMEDGISPSFVTVKWHGQYNRCLGSCGSLEDTDAAFYNTSVTLVNGTSHGVRGYISSASSSAEGHHTINSGDHNDGDSTVTGLRVKSPESGTDSLLIVDNTEWRDRFNRVSTQSSNLKTEVDNYVNATWPAYESGEINGSDVVSGHTAMFEYGTRVGNNSSLYSSTAALALMGFETPNMSTTGMMNVTYQNTTYQGLVLARDVPGDAWQANTTYNASNITGPVFIATADGNKVDMTGEFRIEEMTAKNGENIQTQNTTTYVYRTANTSELLELQQQLTELRQEIEEREAAVGGGGGGLDLGNLTGETKAIIVLVAVALIVVFRG</sequence>
<keyword evidence="3" id="KW-0472">Membrane</keyword>
<dbReference type="Proteomes" id="UP000183894">
    <property type="component" value="Unassembled WGS sequence"/>
</dbReference>
<dbReference type="RefSeq" id="WP_083405255.1">
    <property type="nucleotide sequence ID" value="NZ_FOAD01000002.1"/>
</dbReference>
<gene>
    <name evidence="5" type="ORF">SAMN04488691_10221</name>
</gene>
<feature type="coiled-coil region" evidence="1">
    <location>
        <begin position="498"/>
        <end position="525"/>
    </location>
</feature>
<dbReference type="EMBL" id="FOAD01000002">
    <property type="protein sequence ID" value="SEK86797.1"/>
    <property type="molecule type" value="Genomic_DNA"/>
</dbReference>
<evidence type="ECO:0000256" key="2">
    <source>
        <dbReference type="SAM" id="MobiDB-lite"/>
    </source>
</evidence>
<feature type="transmembrane region" description="Helical" evidence="3">
    <location>
        <begin position="27"/>
        <end position="47"/>
    </location>
</feature>
<keyword evidence="3" id="KW-0812">Transmembrane</keyword>
<dbReference type="OrthoDB" id="293768at2157"/>
<evidence type="ECO:0000256" key="3">
    <source>
        <dbReference type="SAM" id="Phobius"/>
    </source>
</evidence>
<feature type="compositionally biased region" description="Polar residues" evidence="2">
    <location>
        <begin position="296"/>
        <end position="316"/>
    </location>
</feature>
<keyword evidence="3" id="KW-1133">Transmembrane helix</keyword>
<name>A0A1H7KLI1_HALLR</name>
<evidence type="ECO:0000313" key="5">
    <source>
        <dbReference type="EMBL" id="SEK86797.1"/>
    </source>
</evidence>
<dbReference type="Pfam" id="PF26255">
    <property type="entry name" value="Viral_env_HRPV"/>
    <property type="match status" value="1"/>
</dbReference>
<feature type="region of interest" description="Disordered" evidence="2">
    <location>
        <begin position="296"/>
        <end position="322"/>
    </location>
</feature>
<proteinExistence type="predicted"/>
<accession>A0A1H7KLI1</accession>
<dbReference type="InterPro" id="IPR058677">
    <property type="entry name" value="ORF4_N"/>
</dbReference>
<feature type="domain" description="Envelope protein N-terminal" evidence="4">
    <location>
        <begin position="123"/>
        <end position="408"/>
    </location>
</feature>
<reference evidence="5 6" key="1">
    <citation type="submission" date="2016-10" db="EMBL/GenBank/DDBJ databases">
        <authorList>
            <person name="de Groot N.N."/>
        </authorList>
    </citation>
    <scope>NUCLEOTIDE SEQUENCE [LARGE SCALE GENOMIC DNA]</scope>
    <source>
        <strain evidence="5 6">CDM_5</strain>
    </source>
</reference>
<keyword evidence="1" id="KW-0175">Coiled coil</keyword>